<evidence type="ECO:0000256" key="1">
    <source>
        <dbReference type="ARBA" id="ARBA00001928"/>
    </source>
</evidence>
<dbReference type="NCBIfam" id="NF002853">
    <property type="entry name" value="PRK03140.1"/>
    <property type="match status" value="1"/>
</dbReference>
<evidence type="ECO:0000313" key="13">
    <source>
        <dbReference type="EMBL" id="MDW0112929.1"/>
    </source>
</evidence>
<evidence type="ECO:0000256" key="9">
    <source>
        <dbReference type="ARBA" id="ARBA00023239"/>
    </source>
</evidence>
<comment type="pathway">
    <text evidence="2">Lipid metabolism.</text>
</comment>
<evidence type="ECO:0000256" key="6">
    <source>
        <dbReference type="ARBA" id="ARBA00023098"/>
    </source>
</evidence>
<dbReference type="EC" id="4.1.1.65" evidence="3"/>
<dbReference type="PANTHER" id="PTHR10067">
    <property type="entry name" value="PHOSPHATIDYLSERINE DECARBOXYLASE"/>
    <property type="match status" value="1"/>
</dbReference>
<dbReference type="InterPro" id="IPR033177">
    <property type="entry name" value="PSD-B"/>
</dbReference>
<keyword evidence="7" id="KW-0865">Zymogen</keyword>
<keyword evidence="10" id="KW-1208">Phospholipid metabolism</keyword>
<evidence type="ECO:0000256" key="11">
    <source>
        <dbReference type="ARBA" id="ARBA00023317"/>
    </source>
</evidence>
<evidence type="ECO:0000256" key="10">
    <source>
        <dbReference type="ARBA" id="ARBA00023264"/>
    </source>
</evidence>
<dbReference type="GO" id="GO:0004609">
    <property type="term" value="F:phosphatidylserine decarboxylase activity"/>
    <property type="evidence" value="ECO:0007669"/>
    <property type="project" value="UniProtKB-EC"/>
</dbReference>
<comment type="pathway">
    <text evidence="12">Phospholipid metabolism; phosphatidylethanolamine biosynthesis.</text>
</comment>
<evidence type="ECO:0000256" key="8">
    <source>
        <dbReference type="ARBA" id="ARBA00023209"/>
    </source>
</evidence>
<keyword evidence="11" id="KW-0670">Pyruvate</keyword>
<keyword evidence="6" id="KW-0443">Lipid metabolism</keyword>
<name>A0ABU4G7J1_9BACL</name>
<dbReference type="InterPro" id="IPR003817">
    <property type="entry name" value="PS_Dcarbxylase"/>
</dbReference>
<comment type="caution">
    <text evidence="13">The sequence shown here is derived from an EMBL/GenBank/DDBJ whole genome shotgun (WGS) entry which is preliminary data.</text>
</comment>
<evidence type="ECO:0000256" key="12">
    <source>
        <dbReference type="ARBA" id="ARBA00024326"/>
    </source>
</evidence>
<evidence type="ECO:0000256" key="2">
    <source>
        <dbReference type="ARBA" id="ARBA00005189"/>
    </source>
</evidence>
<evidence type="ECO:0000313" key="14">
    <source>
        <dbReference type="Proteomes" id="UP001282284"/>
    </source>
</evidence>
<evidence type="ECO:0000256" key="7">
    <source>
        <dbReference type="ARBA" id="ARBA00023145"/>
    </source>
</evidence>
<comment type="cofactor">
    <cofactor evidence="1">
        <name>pyruvate</name>
        <dbReference type="ChEBI" id="CHEBI:15361"/>
    </cofactor>
</comment>
<dbReference type="RefSeq" id="WP_317942926.1">
    <property type="nucleotide sequence ID" value="NZ_JAUBDI010000004.1"/>
</dbReference>
<dbReference type="NCBIfam" id="TIGR00163">
    <property type="entry name" value="PS_decarb"/>
    <property type="match status" value="1"/>
</dbReference>
<gene>
    <name evidence="13" type="ORF">QT711_07005</name>
</gene>
<keyword evidence="14" id="KW-1185">Reference proteome</keyword>
<keyword evidence="8" id="KW-0594">Phospholipid biosynthesis</keyword>
<proteinExistence type="predicted"/>
<dbReference type="PANTHER" id="PTHR10067:SF6">
    <property type="entry name" value="PHOSPHATIDYLSERINE DECARBOXYLASE PROENZYME, MITOCHONDRIAL"/>
    <property type="match status" value="1"/>
</dbReference>
<keyword evidence="4" id="KW-0444">Lipid biosynthesis</keyword>
<evidence type="ECO:0000256" key="4">
    <source>
        <dbReference type="ARBA" id="ARBA00022516"/>
    </source>
</evidence>
<evidence type="ECO:0000256" key="5">
    <source>
        <dbReference type="ARBA" id="ARBA00022793"/>
    </source>
</evidence>
<accession>A0ABU4G7J1</accession>
<keyword evidence="9 13" id="KW-0456">Lyase</keyword>
<dbReference type="Proteomes" id="UP001282284">
    <property type="component" value="Unassembled WGS sequence"/>
</dbReference>
<protein>
    <recommendedName>
        <fullName evidence="3">phosphatidylserine decarboxylase</fullName>
        <ecNumber evidence="3">4.1.1.65</ecNumber>
    </recommendedName>
</protein>
<dbReference type="EMBL" id="JAUBDI010000004">
    <property type="protein sequence ID" value="MDW0112929.1"/>
    <property type="molecule type" value="Genomic_DNA"/>
</dbReference>
<evidence type="ECO:0000256" key="3">
    <source>
        <dbReference type="ARBA" id="ARBA00012243"/>
    </source>
</evidence>
<keyword evidence="5" id="KW-0210">Decarboxylase</keyword>
<sequence>MKKTLFKQFVELTGHPVSSSILKTVTRSSMSKRLLKPFASAYRINEEEAEYPLEHYKSLQDFFTRNLKHGVRPIDQRANVMTSPVDGYLTASGKINEQQSFYIKDHLYSIKQILGDEKGANTYKDGFFYIFYLSPSHYHHFHYPFNGQLVNRYALGTTSFPVNDLGLRLGNQPFATNYRLISEMETSHSKLAIIKVGALNVNSIHLTSTSKNCTKGDEFGYFSFGSTVILFIEDDAHFKTLLSSGTEVKVGQPIGEWIEPQPSQNNEI</sequence>
<reference evidence="13 14" key="1">
    <citation type="submission" date="2023-06" db="EMBL/GenBank/DDBJ databases">
        <title>Sporosarcina sp. nov., isolated from Korean traditional fermented seafood 'Jeotgal'.</title>
        <authorList>
            <person name="Yang A.I."/>
            <person name="Shin N.-R."/>
        </authorList>
    </citation>
    <scope>NUCLEOTIDE SEQUENCE [LARGE SCALE GENOMIC DNA]</scope>
    <source>
        <strain evidence="13 14">KCTC13119</strain>
    </source>
</reference>
<dbReference type="Pfam" id="PF02666">
    <property type="entry name" value="PS_Dcarbxylase"/>
    <property type="match status" value="1"/>
</dbReference>
<organism evidence="13 14">
    <name type="scientific">Sporosarcina saromensis</name>
    <dbReference type="NCBI Taxonomy" id="359365"/>
    <lineage>
        <taxon>Bacteria</taxon>
        <taxon>Bacillati</taxon>
        <taxon>Bacillota</taxon>
        <taxon>Bacilli</taxon>
        <taxon>Bacillales</taxon>
        <taxon>Caryophanaceae</taxon>
        <taxon>Sporosarcina</taxon>
    </lineage>
</organism>